<gene>
    <name evidence="3" type="ORF">MGAL_10B022150</name>
</gene>
<reference evidence="3" key="1">
    <citation type="submission" date="2018-11" db="EMBL/GenBank/DDBJ databases">
        <authorList>
            <person name="Alioto T."/>
            <person name="Alioto T."/>
        </authorList>
    </citation>
    <scope>NUCLEOTIDE SEQUENCE</scope>
</reference>
<feature type="region of interest" description="Disordered" evidence="1">
    <location>
        <begin position="429"/>
        <end position="506"/>
    </location>
</feature>
<dbReference type="PANTHER" id="PTHR13429">
    <property type="entry name" value="FERM DOMAIN (PROTEIN4.1-EZRIN-RADIXIN-MOESIN) FAMILY"/>
    <property type="match status" value="1"/>
</dbReference>
<dbReference type="InterPro" id="IPR018980">
    <property type="entry name" value="FERM_PH-like_C"/>
</dbReference>
<dbReference type="InterPro" id="IPR029071">
    <property type="entry name" value="Ubiquitin-like_domsf"/>
</dbReference>
<dbReference type="Gene3D" id="1.20.80.10">
    <property type="match status" value="1"/>
</dbReference>
<dbReference type="InterPro" id="IPR011993">
    <property type="entry name" value="PH-like_dom_sf"/>
</dbReference>
<evidence type="ECO:0000313" key="3">
    <source>
        <dbReference type="EMBL" id="VDI56586.1"/>
    </source>
</evidence>
<dbReference type="InterPro" id="IPR000299">
    <property type="entry name" value="FERM_domain"/>
</dbReference>
<dbReference type="InterPro" id="IPR018979">
    <property type="entry name" value="FERM_N"/>
</dbReference>
<dbReference type="SUPFAM" id="SSF50729">
    <property type="entry name" value="PH domain-like"/>
    <property type="match status" value="1"/>
</dbReference>
<dbReference type="Gene3D" id="3.10.20.90">
    <property type="entry name" value="Phosphatidylinositol 3-kinase Catalytic Subunit, Chain A, domain 1"/>
    <property type="match status" value="1"/>
</dbReference>
<proteinExistence type="predicted"/>
<dbReference type="InterPro" id="IPR019749">
    <property type="entry name" value="Band_41_domain"/>
</dbReference>
<dbReference type="SUPFAM" id="SSF47031">
    <property type="entry name" value="Second domain of FERM"/>
    <property type="match status" value="1"/>
</dbReference>
<dbReference type="PROSITE" id="PS50057">
    <property type="entry name" value="FERM_3"/>
    <property type="match status" value="1"/>
</dbReference>
<dbReference type="InterPro" id="IPR019748">
    <property type="entry name" value="FERM_central"/>
</dbReference>
<dbReference type="AlphaFoldDB" id="A0A8B6FYP8"/>
<sequence length="983" mass="111857">MSSLTLHHAGKKRKVVNVILLDGTQCLINVDVKSKFHDVFNQIATQLCLRETEYFGLSQKKEGEYHFLPLEEKIHKFAPKSWKSGTSEGLDTDGQPLVSLYFRVQFYVDQIVLLREKVTRHLYYLQLKDNIHNYGHVSTEEKCFQLVSYALQADSGNYVKSKHGGQYFDPREYFPAWICNKRGKDYICKNTPLIHQDLHNLSKSEAEFKFIREASISPAAYNLHFYRLKKRKTDKNWNAWLGICAKGIEIYEEVDESLKNLISTFLWPDIGKLFFEKKKFEIRAAGAPEGRKFAYYTDCDTKSKYLLQLCKQTHMFQLAIHPKLMEIRHLEEQDKKRYRELYIYSDPKDLKAHGGSFRGSLSPSTKSVLNVRYSVVSNASSNTTSGIASDKMTISFEDEEHNREIMIDSPPMFGTPSQNNAFSTLPNYMPSSKMNRSPGAESGPRELFKSSSVGRPAGGNRQMNRSPDRIYQSISQQQHHTVYSGTLSTSYSGNSIERDISPNSSGRFQGHFPVHNAMPLPLYSSQQMNVPIYMNHTPTTSLHNERLCLSQPVSRSASRADSFKSNLTQLQIHTSDNHISPYYHYNKQMYQLPAYNNYNTFNGQLQAAQACDPALTSSQNIDPQYYQYHELSGSQNMNQFYHSPDLSGSQNMNQFYHNNHDLSGSQNMNQFYPNHDLSGSQNMNQFYHHSHEQGYETDLSGSQNMNHFYSQESFTGQIVENQGVMYVSNEMMIPGMNSYVSQSNMSNSSYTETKRTLQEHEVLAPPPMFADMSEHLNDSKHSCNSNTSLDKLPTEPSDNEEKKPTLSTSTTELNSGETLHPELETIKADTHALSLPLMYGLCNDKSLYMPITQPMDGSVESYENSTIRSTDSRISRISHDFDPRRLSAVYPSGQGPPSMSQRPFSWHSENFDLDAQITAMNGQTLEDSHRSVPQNLGHLLASPSWTNAISYSDQYSTEYSHIVQPPARGINSQSGLQETIGIA</sequence>
<dbReference type="CDD" id="cd17101">
    <property type="entry name" value="FERM_F1_PTPN13_like"/>
    <property type="match status" value="1"/>
</dbReference>
<evidence type="ECO:0000256" key="1">
    <source>
        <dbReference type="SAM" id="MobiDB-lite"/>
    </source>
</evidence>
<dbReference type="SUPFAM" id="SSF54236">
    <property type="entry name" value="Ubiquitin-like"/>
    <property type="match status" value="1"/>
</dbReference>
<feature type="domain" description="FERM" evidence="2">
    <location>
        <begin position="14"/>
        <end position="321"/>
    </location>
</feature>
<dbReference type="CDD" id="cd13185">
    <property type="entry name" value="FERM_C_FRMD1_FRMD6"/>
    <property type="match status" value="1"/>
</dbReference>
<name>A0A8B6FYP8_MYTGA</name>
<dbReference type="OrthoDB" id="5957665at2759"/>
<evidence type="ECO:0000313" key="4">
    <source>
        <dbReference type="Proteomes" id="UP000596742"/>
    </source>
</evidence>
<dbReference type="InterPro" id="IPR047145">
    <property type="entry name" value="FRMD6-like"/>
</dbReference>
<dbReference type="SMART" id="SM01196">
    <property type="entry name" value="FERM_C"/>
    <property type="match status" value="1"/>
</dbReference>
<dbReference type="EMBL" id="UYJE01007635">
    <property type="protein sequence ID" value="VDI56586.1"/>
    <property type="molecule type" value="Genomic_DNA"/>
</dbReference>
<accession>A0A8B6FYP8</accession>
<dbReference type="PANTHER" id="PTHR13429:SF5">
    <property type="entry name" value="PROTEIN EXPANDED"/>
    <property type="match status" value="1"/>
</dbReference>
<dbReference type="InterPro" id="IPR041781">
    <property type="entry name" value="FRMD6-FERM_C"/>
</dbReference>
<dbReference type="Pfam" id="PF09380">
    <property type="entry name" value="FERM_C"/>
    <property type="match status" value="1"/>
</dbReference>
<evidence type="ECO:0000259" key="2">
    <source>
        <dbReference type="PROSITE" id="PS50057"/>
    </source>
</evidence>
<dbReference type="CDD" id="cd14473">
    <property type="entry name" value="FERM_B-lobe"/>
    <property type="match status" value="1"/>
</dbReference>
<feature type="region of interest" description="Disordered" evidence="1">
    <location>
        <begin position="769"/>
        <end position="818"/>
    </location>
</feature>
<protein>
    <submittedName>
        <fullName evidence="3">FERM domain-containing protein 6</fullName>
    </submittedName>
</protein>
<dbReference type="Proteomes" id="UP000596742">
    <property type="component" value="Unassembled WGS sequence"/>
</dbReference>
<feature type="compositionally biased region" description="Polar residues" evidence="1">
    <location>
        <begin position="805"/>
        <end position="817"/>
    </location>
</feature>
<dbReference type="GO" id="GO:0035332">
    <property type="term" value="P:positive regulation of hippo signaling"/>
    <property type="evidence" value="ECO:0007669"/>
    <property type="project" value="TreeGrafter"/>
</dbReference>
<dbReference type="Pfam" id="PF00373">
    <property type="entry name" value="FERM_M"/>
    <property type="match status" value="1"/>
</dbReference>
<dbReference type="GO" id="GO:0098592">
    <property type="term" value="C:cytoplasmic side of apical plasma membrane"/>
    <property type="evidence" value="ECO:0007669"/>
    <property type="project" value="TreeGrafter"/>
</dbReference>
<dbReference type="Gene3D" id="2.30.29.30">
    <property type="entry name" value="Pleckstrin-homology domain (PH domain)/Phosphotyrosine-binding domain (PTB)"/>
    <property type="match status" value="1"/>
</dbReference>
<dbReference type="SMART" id="SM00295">
    <property type="entry name" value="B41"/>
    <property type="match status" value="1"/>
</dbReference>
<feature type="compositionally biased region" description="Basic and acidic residues" evidence="1">
    <location>
        <begin position="772"/>
        <end position="781"/>
    </location>
</feature>
<comment type="caution">
    <text evidence="3">The sequence shown here is derived from an EMBL/GenBank/DDBJ whole genome shotgun (WGS) entry which is preliminary data.</text>
</comment>
<dbReference type="Pfam" id="PF09379">
    <property type="entry name" value="FERM_N"/>
    <property type="match status" value="1"/>
</dbReference>
<feature type="compositionally biased region" description="Polar residues" evidence="1">
    <location>
        <begin position="472"/>
        <end position="506"/>
    </location>
</feature>
<organism evidence="3 4">
    <name type="scientific">Mytilus galloprovincialis</name>
    <name type="common">Mediterranean mussel</name>
    <dbReference type="NCBI Taxonomy" id="29158"/>
    <lineage>
        <taxon>Eukaryota</taxon>
        <taxon>Metazoa</taxon>
        <taxon>Spiralia</taxon>
        <taxon>Lophotrochozoa</taxon>
        <taxon>Mollusca</taxon>
        <taxon>Bivalvia</taxon>
        <taxon>Autobranchia</taxon>
        <taxon>Pteriomorphia</taxon>
        <taxon>Mytilida</taxon>
        <taxon>Mytiloidea</taxon>
        <taxon>Mytilidae</taxon>
        <taxon>Mytilinae</taxon>
        <taxon>Mytilus</taxon>
    </lineage>
</organism>
<dbReference type="InterPro" id="IPR014352">
    <property type="entry name" value="FERM/acyl-CoA-bd_prot_sf"/>
</dbReference>
<keyword evidence="4" id="KW-1185">Reference proteome</keyword>
<dbReference type="InterPro" id="IPR035963">
    <property type="entry name" value="FERM_2"/>
</dbReference>